<sequence length="225" mass="26431">MKTLVIVAHPEIKESSTQLFLKEIAIKHEGITWLELNNASINNVEKNRSLLKENQRIIFQFPLLWYSAPGILFEWLRLNIKQTDDTWLAEKELGIVVNIGQAAKNYRIGASEQNSLSSLLSPLGSLANKLKMKLMPYFLIEKFEYLDEQKKKRLMIDYLQYLDLDQPISFEERQLWVISRLKKLVEVSKNDKLQLILNNVVEQKEKLDELKNEIKLIREAENNQY</sequence>
<comment type="caution">
    <text evidence="4">The sequence shown here is derived from an EMBL/GenBank/DDBJ whole genome shotgun (WGS) entry which is preliminary data.</text>
</comment>
<reference evidence="4 5" key="1">
    <citation type="journal article" date="2015" name="Genome Announc.">
        <title>Expanding the biotechnology potential of lactobacilli through comparative genomics of 213 strains and associated genera.</title>
        <authorList>
            <person name="Sun Z."/>
            <person name="Harris H.M."/>
            <person name="McCann A."/>
            <person name="Guo C."/>
            <person name="Argimon S."/>
            <person name="Zhang W."/>
            <person name="Yang X."/>
            <person name="Jeffery I.B."/>
            <person name="Cooney J.C."/>
            <person name="Kagawa T.F."/>
            <person name="Liu W."/>
            <person name="Song Y."/>
            <person name="Salvetti E."/>
            <person name="Wrobel A."/>
            <person name="Rasinkangas P."/>
            <person name="Parkhill J."/>
            <person name="Rea M.C."/>
            <person name="O'Sullivan O."/>
            <person name="Ritari J."/>
            <person name="Douillard F.P."/>
            <person name="Paul Ross R."/>
            <person name="Yang R."/>
            <person name="Briner A.E."/>
            <person name="Felis G.E."/>
            <person name="de Vos W.M."/>
            <person name="Barrangou R."/>
            <person name="Klaenhammer T.R."/>
            <person name="Caufield P.W."/>
            <person name="Cui Y."/>
            <person name="Zhang H."/>
            <person name="O'Toole P.W."/>
        </authorList>
    </citation>
    <scope>NUCLEOTIDE SEQUENCE [LARGE SCALE GENOMIC DNA]</scope>
    <source>
        <strain evidence="4 5">DSM 21116</strain>
    </source>
</reference>
<dbReference type="OrthoDB" id="9798454at2"/>
<dbReference type="RefSeq" id="WP_057828766.1">
    <property type="nucleotide sequence ID" value="NZ_AYZE01000010.1"/>
</dbReference>
<dbReference type="PATRIC" id="fig|1423729.3.peg.505"/>
<dbReference type="STRING" id="1423729.FC80_GL000502"/>
<dbReference type="AlphaFoldDB" id="A0A0R2CIQ4"/>
<evidence type="ECO:0000259" key="3">
    <source>
        <dbReference type="Pfam" id="PF02525"/>
    </source>
</evidence>
<dbReference type="Gene3D" id="3.40.50.360">
    <property type="match status" value="1"/>
</dbReference>
<dbReference type="InterPro" id="IPR046980">
    <property type="entry name" value="KefG/KefF"/>
</dbReference>
<keyword evidence="2" id="KW-0175">Coiled coil</keyword>
<dbReference type="GO" id="GO:0003955">
    <property type="term" value="F:NAD(P)H dehydrogenase (quinone) activity"/>
    <property type="evidence" value="ECO:0007669"/>
    <property type="project" value="TreeGrafter"/>
</dbReference>
<dbReference type="EMBL" id="AYZE01000010">
    <property type="protein sequence ID" value="KRM91533.1"/>
    <property type="molecule type" value="Genomic_DNA"/>
</dbReference>
<dbReference type="GO" id="GO:0009055">
    <property type="term" value="F:electron transfer activity"/>
    <property type="evidence" value="ECO:0007669"/>
    <property type="project" value="TreeGrafter"/>
</dbReference>
<feature type="domain" description="Flavodoxin-like fold" evidence="3">
    <location>
        <begin position="1"/>
        <end position="152"/>
    </location>
</feature>
<protein>
    <recommendedName>
        <fullName evidence="3">Flavodoxin-like fold domain-containing protein</fullName>
    </recommendedName>
</protein>
<feature type="coiled-coil region" evidence="2">
    <location>
        <begin position="190"/>
        <end position="223"/>
    </location>
</feature>
<evidence type="ECO:0000256" key="2">
    <source>
        <dbReference type="SAM" id="Coils"/>
    </source>
</evidence>
<dbReference type="InterPro" id="IPR003680">
    <property type="entry name" value="Flavodoxin_fold"/>
</dbReference>
<proteinExistence type="predicted"/>
<name>A0A0R2CIQ4_9LACO</name>
<keyword evidence="5" id="KW-1185">Reference proteome</keyword>
<evidence type="ECO:0000256" key="1">
    <source>
        <dbReference type="ARBA" id="ARBA00023002"/>
    </source>
</evidence>
<dbReference type="InterPro" id="IPR029039">
    <property type="entry name" value="Flavoprotein-like_sf"/>
</dbReference>
<dbReference type="PANTHER" id="PTHR47307">
    <property type="entry name" value="GLUTATHIONE-REGULATED POTASSIUM-EFFLUX SYSTEM ANCILLARY PROTEIN KEFG"/>
    <property type="match status" value="1"/>
</dbReference>
<dbReference type="Pfam" id="PF02525">
    <property type="entry name" value="Flavodoxin_2"/>
    <property type="match status" value="1"/>
</dbReference>
<accession>A0A0R2CIQ4</accession>
<dbReference type="SUPFAM" id="SSF52218">
    <property type="entry name" value="Flavoproteins"/>
    <property type="match status" value="1"/>
</dbReference>
<gene>
    <name evidence="4" type="ORF">FC80_GL000502</name>
</gene>
<keyword evidence="1" id="KW-0560">Oxidoreductase</keyword>
<dbReference type="Proteomes" id="UP000051131">
    <property type="component" value="Unassembled WGS sequence"/>
</dbReference>
<dbReference type="PANTHER" id="PTHR47307:SF1">
    <property type="entry name" value="GLUTATHIONE-REGULATED POTASSIUM-EFFLUX SYSTEM ANCILLARY PROTEIN KEFG"/>
    <property type="match status" value="1"/>
</dbReference>
<dbReference type="GO" id="GO:0010181">
    <property type="term" value="F:FMN binding"/>
    <property type="evidence" value="ECO:0007669"/>
    <property type="project" value="TreeGrafter"/>
</dbReference>
<evidence type="ECO:0000313" key="5">
    <source>
        <dbReference type="Proteomes" id="UP000051131"/>
    </source>
</evidence>
<organism evidence="4 5">
    <name type="scientific">Liquorilactobacillus cacaonum DSM 21116</name>
    <dbReference type="NCBI Taxonomy" id="1423729"/>
    <lineage>
        <taxon>Bacteria</taxon>
        <taxon>Bacillati</taxon>
        <taxon>Bacillota</taxon>
        <taxon>Bacilli</taxon>
        <taxon>Lactobacillales</taxon>
        <taxon>Lactobacillaceae</taxon>
        <taxon>Liquorilactobacillus</taxon>
    </lineage>
</organism>
<evidence type="ECO:0000313" key="4">
    <source>
        <dbReference type="EMBL" id="KRM91533.1"/>
    </source>
</evidence>